<sequence length="106" mass="12018">MFNVDYILLPVNLDYFANLLTFIVSLYNLNFITLLDGHGSHIVLLSQFFGKRGGHNLPTNVGRCIEMTFAILASVGSHKWIELRFGCSCFGDGRKREELFSMLKDV</sequence>
<accession>A0ABQ9UBU9</accession>
<keyword evidence="1" id="KW-0812">Transmembrane</keyword>
<dbReference type="Proteomes" id="UP001266305">
    <property type="component" value="Unassembled WGS sequence"/>
</dbReference>
<protein>
    <submittedName>
        <fullName evidence="2">Uncharacterized protein</fullName>
    </submittedName>
</protein>
<keyword evidence="1" id="KW-1133">Transmembrane helix</keyword>
<proteinExistence type="predicted"/>
<evidence type="ECO:0000313" key="3">
    <source>
        <dbReference type="Proteomes" id="UP001266305"/>
    </source>
</evidence>
<name>A0ABQ9UBU9_SAGOE</name>
<keyword evidence="1" id="KW-0472">Membrane</keyword>
<keyword evidence="3" id="KW-1185">Reference proteome</keyword>
<evidence type="ECO:0000256" key="1">
    <source>
        <dbReference type="SAM" id="Phobius"/>
    </source>
</evidence>
<dbReference type="EMBL" id="JASSZA010000014">
    <property type="protein sequence ID" value="KAK2094505.1"/>
    <property type="molecule type" value="Genomic_DNA"/>
</dbReference>
<reference evidence="2 3" key="1">
    <citation type="submission" date="2023-05" db="EMBL/GenBank/DDBJ databases">
        <title>B98-5 Cell Line De Novo Hybrid Assembly: An Optical Mapping Approach.</title>
        <authorList>
            <person name="Kananen K."/>
            <person name="Auerbach J.A."/>
            <person name="Kautto E."/>
            <person name="Blachly J.S."/>
        </authorList>
    </citation>
    <scope>NUCLEOTIDE SEQUENCE [LARGE SCALE GENOMIC DNA]</scope>
    <source>
        <strain evidence="2">B95-8</strain>
        <tissue evidence="2">Cell line</tissue>
    </source>
</reference>
<evidence type="ECO:0000313" key="2">
    <source>
        <dbReference type="EMBL" id="KAK2094505.1"/>
    </source>
</evidence>
<organism evidence="2 3">
    <name type="scientific">Saguinus oedipus</name>
    <name type="common">Cotton-top tamarin</name>
    <name type="synonym">Oedipomidas oedipus</name>
    <dbReference type="NCBI Taxonomy" id="9490"/>
    <lineage>
        <taxon>Eukaryota</taxon>
        <taxon>Metazoa</taxon>
        <taxon>Chordata</taxon>
        <taxon>Craniata</taxon>
        <taxon>Vertebrata</taxon>
        <taxon>Euteleostomi</taxon>
        <taxon>Mammalia</taxon>
        <taxon>Eutheria</taxon>
        <taxon>Euarchontoglires</taxon>
        <taxon>Primates</taxon>
        <taxon>Haplorrhini</taxon>
        <taxon>Platyrrhini</taxon>
        <taxon>Cebidae</taxon>
        <taxon>Callitrichinae</taxon>
        <taxon>Saguinus</taxon>
    </lineage>
</organism>
<comment type="caution">
    <text evidence="2">The sequence shown here is derived from an EMBL/GenBank/DDBJ whole genome shotgun (WGS) entry which is preliminary data.</text>
</comment>
<feature type="transmembrane region" description="Helical" evidence="1">
    <location>
        <begin position="15"/>
        <end position="35"/>
    </location>
</feature>
<gene>
    <name evidence="2" type="ORF">P7K49_028243</name>
</gene>